<protein>
    <submittedName>
        <fullName evidence="8">8-oxo-dGTP pyrophosphatase MutT (NUDIX family)</fullName>
    </submittedName>
</protein>
<dbReference type="CDD" id="cd18870">
    <property type="entry name" value="NUDIX_AcylCoAdiphos_Nudt19"/>
    <property type="match status" value="1"/>
</dbReference>
<feature type="domain" description="Nudix hydrolase" evidence="7">
    <location>
        <begin position="7"/>
        <end position="198"/>
    </location>
</feature>
<dbReference type="RefSeq" id="WP_183954339.1">
    <property type="nucleotide sequence ID" value="NZ_JACIEB010000002.1"/>
</dbReference>
<dbReference type="PANTHER" id="PTHR12318:SF0">
    <property type="entry name" value="ACYL-COENZYME A DIPHOSPHATASE NUDT19"/>
    <property type="match status" value="1"/>
</dbReference>
<dbReference type="SUPFAM" id="SSF55811">
    <property type="entry name" value="Nudix"/>
    <property type="match status" value="1"/>
</dbReference>
<comment type="caution">
    <text evidence="8">The sequence shown here is derived from an EMBL/GenBank/DDBJ whole genome shotgun (WGS) entry which is preliminary data.</text>
</comment>
<comment type="cofactor">
    <cofactor evidence="1">
        <name>Mn(2+)</name>
        <dbReference type="ChEBI" id="CHEBI:29035"/>
    </cofactor>
</comment>
<dbReference type="InterPro" id="IPR015797">
    <property type="entry name" value="NUDIX_hydrolase-like_dom_sf"/>
</dbReference>
<evidence type="ECO:0000259" key="7">
    <source>
        <dbReference type="PROSITE" id="PS51462"/>
    </source>
</evidence>
<keyword evidence="3" id="KW-0479">Metal-binding</keyword>
<dbReference type="PANTHER" id="PTHR12318">
    <property type="entry name" value="TESTOSTERONE-REGULATED PROTEIN RP2"/>
    <property type="match status" value="1"/>
</dbReference>
<keyword evidence="9" id="KW-1185">Reference proteome</keyword>
<keyword evidence="4" id="KW-0378">Hydrolase</keyword>
<evidence type="ECO:0000256" key="6">
    <source>
        <dbReference type="ARBA" id="ARBA00023211"/>
    </source>
</evidence>
<keyword evidence="6" id="KW-0464">Manganese</keyword>
<dbReference type="EMBL" id="JACIEB010000002">
    <property type="protein sequence ID" value="MBB3981320.1"/>
    <property type="molecule type" value="Genomic_DNA"/>
</dbReference>
<dbReference type="GO" id="GO:0046872">
    <property type="term" value="F:metal ion binding"/>
    <property type="evidence" value="ECO:0007669"/>
    <property type="project" value="UniProtKB-KW"/>
</dbReference>
<evidence type="ECO:0000256" key="5">
    <source>
        <dbReference type="ARBA" id="ARBA00022842"/>
    </source>
</evidence>
<proteinExistence type="predicted"/>
<dbReference type="InterPro" id="IPR000086">
    <property type="entry name" value="NUDIX_hydrolase_dom"/>
</dbReference>
<gene>
    <name evidence="8" type="ORF">GGR44_000967</name>
</gene>
<dbReference type="AlphaFoldDB" id="A0A7W6GN13"/>
<dbReference type="PROSITE" id="PS51462">
    <property type="entry name" value="NUDIX"/>
    <property type="match status" value="1"/>
</dbReference>
<dbReference type="GO" id="GO:0016818">
    <property type="term" value="F:hydrolase activity, acting on acid anhydrides, in phosphorus-containing anhydrides"/>
    <property type="evidence" value="ECO:0007669"/>
    <property type="project" value="InterPro"/>
</dbReference>
<dbReference type="Gene3D" id="3.90.79.10">
    <property type="entry name" value="Nucleoside Triphosphate Pyrophosphohydrolase"/>
    <property type="match status" value="1"/>
</dbReference>
<evidence type="ECO:0000256" key="2">
    <source>
        <dbReference type="ARBA" id="ARBA00001946"/>
    </source>
</evidence>
<reference evidence="8 9" key="1">
    <citation type="submission" date="2020-08" db="EMBL/GenBank/DDBJ databases">
        <title>Genomic Encyclopedia of Type Strains, Phase IV (KMG-IV): sequencing the most valuable type-strain genomes for metagenomic binning, comparative biology and taxonomic classification.</title>
        <authorList>
            <person name="Goeker M."/>
        </authorList>
    </citation>
    <scope>NUCLEOTIDE SEQUENCE [LARGE SCALE GENOMIC DNA]</scope>
    <source>
        <strain evidence="8 9">DSM 29348</strain>
    </source>
</reference>
<dbReference type="Proteomes" id="UP000552757">
    <property type="component" value="Unassembled WGS sequence"/>
</dbReference>
<name>A0A7W6GN13_9SPHN</name>
<evidence type="ECO:0000256" key="4">
    <source>
        <dbReference type="ARBA" id="ARBA00022801"/>
    </source>
</evidence>
<dbReference type="InterPro" id="IPR039121">
    <property type="entry name" value="NUDT19"/>
</dbReference>
<comment type="cofactor">
    <cofactor evidence="2">
        <name>Mg(2+)</name>
        <dbReference type="ChEBI" id="CHEBI:18420"/>
    </cofactor>
</comment>
<evidence type="ECO:0000256" key="3">
    <source>
        <dbReference type="ARBA" id="ARBA00022723"/>
    </source>
</evidence>
<evidence type="ECO:0000256" key="1">
    <source>
        <dbReference type="ARBA" id="ARBA00001936"/>
    </source>
</evidence>
<sequence length="258" mass="27650">MPDPDLSARPAATVVIVRDRADGAAELLMMERAATMAFAASALVFPGGRVDDADHELAASIDHGLAMEDAVARVAAIRETLEESGLGVGFPADFGGARLLAMRKAMVGGTSFASEVKAHGLSLDLTTLVPFARWQPSGRSGDDPSRAFDTRFYVARAPLDQEASVDGTENVRLFWRSAAAILEDCDAGDGQIIFPTRRNLERLAQFDDFDSIAAHAHAIPVEKVTAWIEERDGVRHLCIPPHLGYPVTSQALDGVERG</sequence>
<keyword evidence="5" id="KW-0460">Magnesium</keyword>
<organism evidence="8 9">
    <name type="scientific">Sphingobium fontiphilum</name>
    <dbReference type="NCBI Taxonomy" id="944425"/>
    <lineage>
        <taxon>Bacteria</taxon>
        <taxon>Pseudomonadati</taxon>
        <taxon>Pseudomonadota</taxon>
        <taxon>Alphaproteobacteria</taxon>
        <taxon>Sphingomonadales</taxon>
        <taxon>Sphingomonadaceae</taxon>
        <taxon>Sphingobium</taxon>
    </lineage>
</organism>
<evidence type="ECO:0000313" key="8">
    <source>
        <dbReference type="EMBL" id="MBB3981320.1"/>
    </source>
</evidence>
<accession>A0A7W6GN13</accession>
<evidence type="ECO:0000313" key="9">
    <source>
        <dbReference type="Proteomes" id="UP000552757"/>
    </source>
</evidence>